<sequence length="1452" mass="159544">MDEDTKQLIAARALQRVWREFQRRRLELLNRKAEHTATLAILAAVKSNPVLMRLTEAKAKAEAPGVAEPKGGSLKRGAKGSARGAKGGLPATASALRAHELMRRREHELLLMKVAARRILSFFRSPYFKAQHIHRTRMAVAVQANVRRYLTKARVAYERQKEAAEERTHVLNTMAVPMAEHYACLIQQIFQAHKVTAQEKYELFQLQTLGFANAIAAEDAFSPSGTALLAAAHVAERQVLMGRREIAISLGALPANERNRPEPITAAVVSQTEQLLAEGVQYAVLESLGKGKLDVTASSISAWVAALIKRGLLEGALHTLERLEGAWAEFSSLLGQRQLITQQLRAPPPVPPGRISPSPGMYRTPDIGSAVERLLTWARLTGTAAIVNTFQEERYTALLNRLALQRQEGLKAKMRLEFCHRLKGMRKRFTLVRMCQEALEALDDFLPITPHDARMALQLTCQDWKGSNPPELDEHAAATLCLELRDWFSIDPRIGLRAEKTGVKAKNILEVSLILFEASQMTNRPPSPTRRKVVPPTVQTVNAIHAVVEQLREMPQGRIELKRLPDLAELWGCSYIGLEVGACRGSSTEVHVEPTMAESIRAAQAEFATHQAGLDKLGAEARTRAWASKQKWYFLEGAVSWLKGQPTEALAALQTEHSMIPSASKALESKVASRMRWEHVKELVRVQEQQKQAKRNSATRKELIERQQRCAAQEMLNLVLLHVSAARLPYMPWRGEGIIDVAWNLGLSSDVVKARVHPLRLHTGAAKLGVELIAEQCCPAAFGEGIMGARLKLCLYCAGGLGGSHQPVSASHPMWQCIHRKRAGVREFPPGALDEVRASLGEEGDVLRRAIGAQATAAVEAKVARRGSYQLGGVASALSNARQRHLPGEGKNDVKAPPKHLDPAVMGGYLYNALHAIRWERKFWRSTLVQSLAEQAHVSSFKRLGDFKGLAVLQGTYENAPFLSTRCLTPARVLDAADDLGLLAGLVGASAGIGSPPPGKSTLAAPFRALWVAAEFILAPLPALWSFVPAEATGGSARWKKPIYRKHDQGEVHDFHEHPLRESYQLTARRFCNYAPQVSLKKQPVVAWYLFALDGQPCCVDMRASARKRHRFGPGWQSMGANETHTRVPVREGNGSIRREGASVGPGMEPSPDSNGGHPVGMAGTSPETRGLSICRFPALRGSRYRFAPNAPIEPTARRVMELSRASLEHAAKERLAALDAGMPVASREPLHREPLRPKPVKPAPVAPKAALALLELENAGFGDGSVRLRIDLSAFDGEESSITEESYYPRGHPLHGRSRSPALAPSATPSSAWSALPAPTFLPPPSASPEVRLAWCRLAEVDALRSSFDMQRARSLQAMPRALEEVLVMAAYLGLPYGGELGCEQLWIADAALCAQRPLGWTELTDEHGTRYYHSALSGEVMWEHPQIAFLRGVVEVVIDAERVLWPRPSL</sequence>
<dbReference type="Proteomes" id="UP000037460">
    <property type="component" value="Unassembled WGS sequence"/>
</dbReference>
<dbReference type="InterPro" id="IPR036020">
    <property type="entry name" value="WW_dom_sf"/>
</dbReference>
<comment type="caution">
    <text evidence="3">The sequence shown here is derived from an EMBL/GenBank/DDBJ whole genome shotgun (WGS) entry which is preliminary data.</text>
</comment>
<reference evidence="4" key="1">
    <citation type="journal article" date="2015" name="PLoS Genet.">
        <title>Genome Sequence and Transcriptome Analyses of Chrysochromulina tobin: Metabolic Tools for Enhanced Algal Fitness in the Prominent Order Prymnesiales (Haptophyceae).</title>
        <authorList>
            <person name="Hovde B.T."/>
            <person name="Deodato C.R."/>
            <person name="Hunsperger H.M."/>
            <person name="Ryken S.A."/>
            <person name="Yost W."/>
            <person name="Jha R.K."/>
            <person name="Patterson J."/>
            <person name="Monnat R.J. Jr."/>
            <person name="Barlow S.B."/>
            <person name="Starkenburg S.R."/>
            <person name="Cattolico R.A."/>
        </authorList>
    </citation>
    <scope>NUCLEOTIDE SEQUENCE</scope>
    <source>
        <strain evidence="4">CCMP291</strain>
    </source>
</reference>
<name>A0A0M0J9B1_9EUKA</name>
<dbReference type="EMBL" id="JWZX01003225">
    <property type="protein sequence ID" value="KOO23055.1"/>
    <property type="molecule type" value="Genomic_DNA"/>
</dbReference>
<dbReference type="SUPFAM" id="SSF51045">
    <property type="entry name" value="WW domain"/>
    <property type="match status" value="1"/>
</dbReference>
<evidence type="ECO:0000313" key="4">
    <source>
        <dbReference type="Proteomes" id="UP000037460"/>
    </source>
</evidence>
<evidence type="ECO:0000313" key="3">
    <source>
        <dbReference type="EMBL" id="KOO23055.1"/>
    </source>
</evidence>
<feature type="region of interest" description="Disordered" evidence="1">
    <location>
        <begin position="1136"/>
        <end position="1157"/>
    </location>
</feature>
<feature type="region of interest" description="Disordered" evidence="1">
    <location>
        <begin position="1284"/>
        <end position="1310"/>
    </location>
</feature>
<dbReference type="InterPro" id="IPR001202">
    <property type="entry name" value="WW_dom"/>
</dbReference>
<feature type="domain" description="WW" evidence="2">
    <location>
        <begin position="1396"/>
        <end position="1429"/>
    </location>
</feature>
<evidence type="ECO:0000256" key="1">
    <source>
        <dbReference type="SAM" id="MobiDB-lite"/>
    </source>
</evidence>
<evidence type="ECO:0000259" key="2">
    <source>
        <dbReference type="PROSITE" id="PS50020"/>
    </source>
</evidence>
<feature type="compositionally biased region" description="Low complexity" evidence="1">
    <location>
        <begin position="1300"/>
        <end position="1310"/>
    </location>
</feature>
<keyword evidence="4" id="KW-1185">Reference proteome</keyword>
<protein>
    <recommendedName>
        <fullName evidence="2">WW domain-containing protein</fullName>
    </recommendedName>
</protein>
<dbReference type="CDD" id="cd00201">
    <property type="entry name" value="WW"/>
    <property type="match status" value="1"/>
</dbReference>
<dbReference type="PROSITE" id="PS50020">
    <property type="entry name" value="WW_DOMAIN_2"/>
    <property type="match status" value="1"/>
</dbReference>
<dbReference type="SMART" id="SM00456">
    <property type="entry name" value="WW"/>
    <property type="match status" value="1"/>
</dbReference>
<feature type="region of interest" description="Disordered" evidence="1">
    <location>
        <begin position="61"/>
        <end position="89"/>
    </location>
</feature>
<dbReference type="PROSITE" id="PS50096">
    <property type="entry name" value="IQ"/>
    <property type="match status" value="1"/>
</dbReference>
<proteinExistence type="predicted"/>
<organism evidence="3 4">
    <name type="scientific">Chrysochromulina tobinii</name>
    <dbReference type="NCBI Taxonomy" id="1460289"/>
    <lineage>
        <taxon>Eukaryota</taxon>
        <taxon>Haptista</taxon>
        <taxon>Haptophyta</taxon>
        <taxon>Prymnesiophyceae</taxon>
        <taxon>Prymnesiales</taxon>
        <taxon>Chrysochromulinaceae</taxon>
        <taxon>Chrysochromulina</taxon>
    </lineage>
</organism>
<accession>A0A0M0J9B1</accession>
<gene>
    <name evidence="3" type="ORF">Ctob_005749</name>
</gene>